<gene>
    <name evidence="1" type="ORF">AMORRO_LOCUS18135</name>
</gene>
<dbReference type="Proteomes" id="UP000789342">
    <property type="component" value="Unassembled WGS sequence"/>
</dbReference>
<protein>
    <submittedName>
        <fullName evidence="1">417_t:CDS:1</fullName>
    </submittedName>
</protein>
<keyword evidence="2" id="KW-1185">Reference proteome</keyword>
<feature type="non-terminal residue" evidence="1">
    <location>
        <position position="1"/>
    </location>
</feature>
<comment type="caution">
    <text evidence="1">The sequence shown here is derived from an EMBL/GenBank/DDBJ whole genome shotgun (WGS) entry which is preliminary data.</text>
</comment>
<evidence type="ECO:0000313" key="2">
    <source>
        <dbReference type="Proteomes" id="UP000789342"/>
    </source>
</evidence>
<organism evidence="1 2">
    <name type="scientific">Acaulospora morrowiae</name>
    <dbReference type="NCBI Taxonomy" id="94023"/>
    <lineage>
        <taxon>Eukaryota</taxon>
        <taxon>Fungi</taxon>
        <taxon>Fungi incertae sedis</taxon>
        <taxon>Mucoromycota</taxon>
        <taxon>Glomeromycotina</taxon>
        <taxon>Glomeromycetes</taxon>
        <taxon>Diversisporales</taxon>
        <taxon>Acaulosporaceae</taxon>
        <taxon>Acaulospora</taxon>
    </lineage>
</organism>
<proteinExistence type="predicted"/>
<reference evidence="1" key="1">
    <citation type="submission" date="2021-06" db="EMBL/GenBank/DDBJ databases">
        <authorList>
            <person name="Kallberg Y."/>
            <person name="Tangrot J."/>
            <person name="Rosling A."/>
        </authorList>
    </citation>
    <scope>NUCLEOTIDE SEQUENCE</scope>
    <source>
        <strain evidence="1">CL551</strain>
    </source>
</reference>
<evidence type="ECO:0000313" key="1">
    <source>
        <dbReference type="EMBL" id="CAG8790900.1"/>
    </source>
</evidence>
<accession>A0A9N9P0J5</accession>
<dbReference type="EMBL" id="CAJVPV010061385">
    <property type="protein sequence ID" value="CAG8790900.1"/>
    <property type="molecule type" value="Genomic_DNA"/>
</dbReference>
<name>A0A9N9P0J5_9GLOM</name>
<sequence>TTSIKDFVSQNSYYERGILSRTLGYNAEQKCKDVAIVYLQSVVLPGLSTKILALFR</sequence>
<feature type="non-terminal residue" evidence="1">
    <location>
        <position position="56"/>
    </location>
</feature>
<dbReference type="AlphaFoldDB" id="A0A9N9P0J5"/>